<dbReference type="InterPro" id="IPR001917">
    <property type="entry name" value="Aminotrans_II_pyridoxalP_BS"/>
</dbReference>
<dbReference type="Proteomes" id="UP000095281">
    <property type="component" value="Unplaced"/>
</dbReference>
<dbReference type="Gene3D" id="3.90.1150.10">
    <property type="entry name" value="Aspartate Aminotransferase, domain 1"/>
    <property type="match status" value="1"/>
</dbReference>
<dbReference type="PANTHER" id="PTHR13693">
    <property type="entry name" value="CLASS II AMINOTRANSFERASE/8-AMINO-7-OXONONANOATE SYNTHASE"/>
    <property type="match status" value="1"/>
</dbReference>
<evidence type="ECO:0000256" key="2">
    <source>
        <dbReference type="ARBA" id="ARBA00008392"/>
    </source>
</evidence>
<keyword evidence="5 8" id="KW-0663">Pyridoxal phosphate</keyword>
<dbReference type="InterPro" id="IPR015421">
    <property type="entry name" value="PyrdxlP-dep_Trfase_major"/>
</dbReference>
<evidence type="ECO:0000256" key="6">
    <source>
        <dbReference type="ARBA" id="ARBA00023315"/>
    </source>
</evidence>
<keyword evidence="9" id="KW-1133">Transmembrane helix</keyword>
<comment type="catalytic activity">
    <reaction evidence="7">
        <text>L-serine + hexadecanoyl-CoA + H(+) = 3-oxosphinganine + CO2 + CoA</text>
        <dbReference type="Rhea" id="RHEA:14761"/>
        <dbReference type="ChEBI" id="CHEBI:15378"/>
        <dbReference type="ChEBI" id="CHEBI:16526"/>
        <dbReference type="ChEBI" id="CHEBI:33384"/>
        <dbReference type="ChEBI" id="CHEBI:57287"/>
        <dbReference type="ChEBI" id="CHEBI:57379"/>
        <dbReference type="ChEBI" id="CHEBI:58299"/>
        <dbReference type="EC" id="2.3.1.50"/>
    </reaction>
</comment>
<comment type="cofactor">
    <cofactor evidence="1 8">
        <name>pyridoxal 5'-phosphate</name>
        <dbReference type="ChEBI" id="CHEBI:597326"/>
    </cofactor>
</comment>
<keyword evidence="6" id="KW-0012">Acyltransferase</keyword>
<dbReference type="InterPro" id="IPR004839">
    <property type="entry name" value="Aminotransferase_I/II_large"/>
</dbReference>
<keyword evidence="11" id="KW-1185">Reference proteome</keyword>
<dbReference type="WBParaSite" id="MhA1_Contig123.frz3.fgene5">
    <property type="protein sequence ID" value="MhA1_Contig123.frz3.fgene5"/>
    <property type="gene ID" value="MhA1_Contig123.frz3.fgene5"/>
</dbReference>
<dbReference type="GO" id="GO:0016020">
    <property type="term" value="C:membrane"/>
    <property type="evidence" value="ECO:0007669"/>
    <property type="project" value="GOC"/>
</dbReference>
<evidence type="ECO:0000256" key="3">
    <source>
        <dbReference type="ARBA" id="ARBA00013220"/>
    </source>
</evidence>
<dbReference type="AlphaFoldDB" id="A0A1I8B1G9"/>
<dbReference type="GO" id="GO:0030170">
    <property type="term" value="F:pyridoxal phosphate binding"/>
    <property type="evidence" value="ECO:0007669"/>
    <property type="project" value="InterPro"/>
</dbReference>
<evidence type="ECO:0000313" key="11">
    <source>
        <dbReference type="Proteomes" id="UP000095281"/>
    </source>
</evidence>
<dbReference type="OMA" id="MFGSNAY"/>
<evidence type="ECO:0000259" key="10">
    <source>
        <dbReference type="Pfam" id="PF00155"/>
    </source>
</evidence>
<dbReference type="CDD" id="cd06454">
    <property type="entry name" value="KBL_like"/>
    <property type="match status" value="1"/>
</dbReference>
<comment type="similarity">
    <text evidence="2 8">Belongs to the class-II pyridoxal-phosphate-dependent aminotransferase family.</text>
</comment>
<accession>A0A1I8B1G9</accession>
<dbReference type="GO" id="GO:0004758">
    <property type="term" value="F:serine C-palmitoyltransferase activity"/>
    <property type="evidence" value="ECO:0007669"/>
    <property type="project" value="UniProtKB-EC"/>
</dbReference>
<dbReference type="InterPro" id="IPR015424">
    <property type="entry name" value="PyrdxlP-dep_Trfase"/>
</dbReference>
<dbReference type="Pfam" id="PF00155">
    <property type="entry name" value="Aminotran_1_2"/>
    <property type="match status" value="1"/>
</dbReference>
<evidence type="ECO:0000313" key="12">
    <source>
        <dbReference type="WBParaSite" id="MhA1_Contig123.frz3.fgene5"/>
    </source>
</evidence>
<evidence type="ECO:0000256" key="8">
    <source>
        <dbReference type="RuleBase" id="RU003693"/>
    </source>
</evidence>
<reference evidence="12" key="1">
    <citation type="submission" date="2016-11" db="UniProtKB">
        <authorList>
            <consortium name="WormBaseParasite"/>
        </authorList>
    </citation>
    <scope>IDENTIFICATION</scope>
</reference>
<feature type="transmembrane region" description="Helical" evidence="9">
    <location>
        <begin position="97"/>
        <end position="116"/>
    </location>
</feature>
<dbReference type="GO" id="GO:0046513">
    <property type="term" value="P:ceramide biosynthetic process"/>
    <property type="evidence" value="ECO:0007669"/>
    <property type="project" value="TreeGrafter"/>
</dbReference>
<proteinExistence type="inferred from homology"/>
<keyword evidence="9" id="KW-0812">Transmembrane</keyword>
<dbReference type="PROSITE" id="PS00599">
    <property type="entry name" value="AA_TRANSFER_CLASS_2"/>
    <property type="match status" value="1"/>
</dbReference>
<feature type="domain" description="Aminotransferase class I/classII large" evidence="10">
    <location>
        <begin position="197"/>
        <end position="573"/>
    </location>
</feature>
<name>A0A1I8B1G9_MELHA</name>
<dbReference type="InterPro" id="IPR015422">
    <property type="entry name" value="PyrdxlP-dep_Trfase_small"/>
</dbReference>
<dbReference type="InterPro" id="IPR050087">
    <property type="entry name" value="AON_synthase_class-II"/>
</dbReference>
<keyword evidence="9" id="KW-0472">Membrane</keyword>
<sequence>MFQDVIFDFEACAKNFFLYKISPSKDSNNSLPYNIGYNINEYISNNSRHLLEDENNFITSKTKLHNNKIEREEKIKQECHNEEKEQLFNDEYEKCNFLVSFSVYFTWFILTVFAYIREFLRYYGFEQNKAACERLEMREFAPLFNSFEAIYARNCYMRVRDVFERPICGVPGGTVKLLDRETDDFCWNFRFPGTQTEVINTASYNYLGFAENNGKCATSSARVIAEQGVSSGASIRELGQPQAQTELENLVAEFVGVESAICFGMGFATNSMNLTCLMDKDSLIISDQYNHASLILGARISGATIKIFKHNNIKDLERVLRQSIIFGNSKKEGKPFSKIMVIVEGIYSMEGTICKLDEIIGLKKKYKFYLYLDEAHSIGAMGKTGRGIVEYFNCNSKDVDIFMGTFTKSFGAAGGYIAGSKVLILSFKQSFTFPILQSLISHIRQNSPGEIYTMPMSAPVAKQIFTAMLSIMGRDGTNDGKRRIEQLAKNTNYVRLRLKQMGFIVHGSNHSPVIPIMIYHPTKCGLWGRLMLERKIGVVVVSFPATEMTESRVRICISAAHTKDMLDRLLQVIDEVGDISRTKHSYNAHLYKSFEAIW</sequence>
<dbReference type="GO" id="GO:0046512">
    <property type="term" value="P:sphingosine biosynthetic process"/>
    <property type="evidence" value="ECO:0007669"/>
    <property type="project" value="TreeGrafter"/>
</dbReference>
<evidence type="ECO:0000256" key="9">
    <source>
        <dbReference type="SAM" id="Phobius"/>
    </source>
</evidence>
<evidence type="ECO:0000256" key="7">
    <source>
        <dbReference type="ARBA" id="ARBA00048528"/>
    </source>
</evidence>
<dbReference type="SUPFAM" id="SSF53383">
    <property type="entry name" value="PLP-dependent transferases"/>
    <property type="match status" value="1"/>
</dbReference>
<evidence type="ECO:0000256" key="1">
    <source>
        <dbReference type="ARBA" id="ARBA00001933"/>
    </source>
</evidence>
<keyword evidence="4" id="KW-0808">Transferase</keyword>
<protein>
    <recommendedName>
        <fullName evidence="3">serine C-palmitoyltransferase</fullName>
        <ecNumber evidence="3">2.3.1.50</ecNumber>
    </recommendedName>
</protein>
<dbReference type="PANTHER" id="PTHR13693:SF3">
    <property type="entry name" value="LD36009P"/>
    <property type="match status" value="1"/>
</dbReference>
<dbReference type="GO" id="GO:0017059">
    <property type="term" value="C:serine palmitoyltransferase complex"/>
    <property type="evidence" value="ECO:0007669"/>
    <property type="project" value="TreeGrafter"/>
</dbReference>
<evidence type="ECO:0000256" key="4">
    <source>
        <dbReference type="ARBA" id="ARBA00022679"/>
    </source>
</evidence>
<dbReference type="Gene3D" id="3.40.640.10">
    <property type="entry name" value="Type I PLP-dependent aspartate aminotransferase-like (Major domain)"/>
    <property type="match status" value="1"/>
</dbReference>
<organism evidence="11 12">
    <name type="scientific">Meloidogyne hapla</name>
    <name type="common">Root-knot nematode worm</name>
    <dbReference type="NCBI Taxonomy" id="6305"/>
    <lineage>
        <taxon>Eukaryota</taxon>
        <taxon>Metazoa</taxon>
        <taxon>Ecdysozoa</taxon>
        <taxon>Nematoda</taxon>
        <taxon>Chromadorea</taxon>
        <taxon>Rhabditida</taxon>
        <taxon>Tylenchina</taxon>
        <taxon>Tylenchomorpha</taxon>
        <taxon>Tylenchoidea</taxon>
        <taxon>Meloidogynidae</taxon>
        <taxon>Meloidogyninae</taxon>
        <taxon>Meloidogyne</taxon>
    </lineage>
</organism>
<dbReference type="EC" id="2.3.1.50" evidence="3"/>
<evidence type="ECO:0000256" key="5">
    <source>
        <dbReference type="ARBA" id="ARBA00022898"/>
    </source>
</evidence>